<dbReference type="PANTHER" id="PTHR34989">
    <property type="entry name" value="PROTEIN HDED"/>
    <property type="match status" value="1"/>
</dbReference>
<evidence type="ECO:0000256" key="1">
    <source>
        <dbReference type="SAM" id="Phobius"/>
    </source>
</evidence>
<dbReference type="InterPro" id="IPR005325">
    <property type="entry name" value="DUF308_memb"/>
</dbReference>
<dbReference type="InterPro" id="IPR052712">
    <property type="entry name" value="Acid_resist_chaperone_HdeD"/>
</dbReference>
<organism evidence="2 3">
    <name type="scientific">Bombilactobacillus thymidiniphilus</name>
    <dbReference type="NCBI Taxonomy" id="2923363"/>
    <lineage>
        <taxon>Bacteria</taxon>
        <taxon>Bacillati</taxon>
        <taxon>Bacillota</taxon>
        <taxon>Bacilli</taxon>
        <taxon>Lactobacillales</taxon>
        <taxon>Lactobacillaceae</taxon>
        <taxon>Bombilactobacillus</taxon>
    </lineage>
</organism>
<dbReference type="EMBL" id="CP093365">
    <property type="protein sequence ID" value="UQS83174.1"/>
    <property type="molecule type" value="Genomic_DNA"/>
</dbReference>
<dbReference type="Proteomes" id="UP000831947">
    <property type="component" value="Chromosome"/>
</dbReference>
<reference evidence="2 3" key="1">
    <citation type="journal article" date="2022" name="Int. J. Syst. Evol. Microbiol.">
        <title>Apilactobacillus apisilvae sp. nov., Nicolia spurrieriana gen. nov. sp. nov., Bombilactobacillus folatiphilus sp. nov. and Bombilactobacillus thymidiniphilus sp. nov., four new lactic acid bacterial isolates from stingless bees Tetragonula carbonaria and Austroplebeia australis.</title>
        <authorList>
            <person name="Oliphant S.A."/>
            <person name="Watson-Haigh N.S."/>
            <person name="Sumby K.M."/>
            <person name="Gardner J."/>
            <person name="Groom S."/>
            <person name="Jiranek V."/>
        </authorList>
    </citation>
    <scope>NUCLEOTIDE SEQUENCE [LARGE SCALE GENOMIC DNA]</scope>
    <source>
        <strain evidence="2 3">SG4_A1</strain>
    </source>
</reference>
<dbReference type="RefSeq" id="WP_249512401.1">
    <property type="nucleotide sequence ID" value="NZ_CP093365.1"/>
</dbReference>
<keyword evidence="3" id="KW-1185">Reference proteome</keyword>
<feature type="transmembrane region" description="Helical" evidence="1">
    <location>
        <begin position="94"/>
        <end position="113"/>
    </location>
</feature>
<dbReference type="PANTHER" id="PTHR34989:SF1">
    <property type="entry name" value="PROTEIN HDED"/>
    <property type="match status" value="1"/>
</dbReference>
<accession>A0ABY4PC03</accession>
<feature type="transmembrane region" description="Helical" evidence="1">
    <location>
        <begin position="149"/>
        <end position="169"/>
    </location>
</feature>
<keyword evidence="1" id="KW-1133">Transmembrane helix</keyword>
<keyword evidence="1" id="KW-0812">Transmembrane</keyword>
<proteinExistence type="predicted"/>
<evidence type="ECO:0000313" key="2">
    <source>
        <dbReference type="EMBL" id="UQS83174.1"/>
    </source>
</evidence>
<feature type="transmembrane region" description="Helical" evidence="1">
    <location>
        <begin position="32"/>
        <end position="54"/>
    </location>
</feature>
<sequence length="172" mass="19165">MNSKKGFDIFSLIIGLFSLYVGYLVIKNPITGLLSIVITIGIFALIRGIYQLYLSYKLRKWTDKKVGWLIFSGIVDILLGIIFMFNLALGLQTLILIFAIWFIIDGIAELSLAPIYDLAGKSYRWLIIVLAVLSIIAGIILLFRPLLASVLIVSLAAIYFFVAGILEIVEAF</sequence>
<feature type="transmembrane region" description="Helical" evidence="1">
    <location>
        <begin position="66"/>
        <end position="88"/>
    </location>
</feature>
<keyword evidence="1" id="KW-0472">Membrane</keyword>
<feature type="transmembrane region" description="Helical" evidence="1">
    <location>
        <begin position="125"/>
        <end position="143"/>
    </location>
</feature>
<gene>
    <name evidence="2" type="ORF">MOO47_05140</name>
</gene>
<name>A0ABY4PC03_9LACO</name>
<protein>
    <submittedName>
        <fullName evidence="2">DUF308 domain-containing protein</fullName>
    </submittedName>
</protein>
<evidence type="ECO:0000313" key="3">
    <source>
        <dbReference type="Proteomes" id="UP000831947"/>
    </source>
</evidence>
<feature type="transmembrane region" description="Helical" evidence="1">
    <location>
        <begin position="7"/>
        <end position="26"/>
    </location>
</feature>
<dbReference type="Pfam" id="PF03729">
    <property type="entry name" value="DUF308"/>
    <property type="match status" value="2"/>
</dbReference>